<dbReference type="AlphaFoldDB" id="A0A0F9PJW1"/>
<gene>
    <name evidence="1" type="ORF">LCGC14_0891570</name>
</gene>
<organism evidence="1">
    <name type="scientific">marine sediment metagenome</name>
    <dbReference type="NCBI Taxonomy" id="412755"/>
    <lineage>
        <taxon>unclassified sequences</taxon>
        <taxon>metagenomes</taxon>
        <taxon>ecological metagenomes</taxon>
    </lineage>
</organism>
<proteinExistence type="predicted"/>
<sequence>MVDKSPHQILPPGQQEELDKEKIEEMLRKHNLDENIDLVYELVKACANGKEIDSCIKAVIEEFEEKEKEDENPIDKYFKT</sequence>
<accession>A0A0F9PJW1</accession>
<comment type="caution">
    <text evidence="1">The sequence shown here is derived from an EMBL/GenBank/DDBJ whole genome shotgun (WGS) entry which is preliminary data.</text>
</comment>
<protein>
    <submittedName>
        <fullName evidence="1">Uncharacterized protein</fullName>
    </submittedName>
</protein>
<dbReference type="EMBL" id="LAZR01002857">
    <property type="protein sequence ID" value="KKN24772.1"/>
    <property type="molecule type" value="Genomic_DNA"/>
</dbReference>
<name>A0A0F9PJW1_9ZZZZ</name>
<evidence type="ECO:0000313" key="1">
    <source>
        <dbReference type="EMBL" id="KKN24772.1"/>
    </source>
</evidence>
<reference evidence="1" key="1">
    <citation type="journal article" date="2015" name="Nature">
        <title>Complex archaea that bridge the gap between prokaryotes and eukaryotes.</title>
        <authorList>
            <person name="Spang A."/>
            <person name="Saw J.H."/>
            <person name="Jorgensen S.L."/>
            <person name="Zaremba-Niedzwiedzka K."/>
            <person name="Martijn J."/>
            <person name="Lind A.E."/>
            <person name="van Eijk R."/>
            <person name="Schleper C."/>
            <person name="Guy L."/>
            <person name="Ettema T.J."/>
        </authorList>
    </citation>
    <scope>NUCLEOTIDE SEQUENCE</scope>
</reference>